<sequence length="66" mass="7661">MDGASGLRFFNISFGWSRKEEIKVPELLITSLFVLGSYLVLSVYCTHKQLLKWYVYYLRCNHAASP</sequence>
<gene>
    <name evidence="2" type="ORF">MAR_035908</name>
</gene>
<reference evidence="2" key="1">
    <citation type="submission" date="2022-11" db="EMBL/GenBank/DDBJ databases">
        <title>Centuries of genome instability and evolution in soft-shell clam transmissible cancer (bioRxiv).</title>
        <authorList>
            <person name="Hart S.F.M."/>
            <person name="Yonemitsu M.A."/>
            <person name="Giersch R.M."/>
            <person name="Beal B.F."/>
            <person name="Arriagada G."/>
            <person name="Davis B.W."/>
            <person name="Ostrander E.A."/>
            <person name="Goff S.P."/>
            <person name="Metzger M.J."/>
        </authorList>
    </citation>
    <scope>NUCLEOTIDE SEQUENCE</scope>
    <source>
        <strain evidence="2">MELC-2E11</strain>
        <tissue evidence="2">Siphon/mantle</tissue>
    </source>
</reference>
<keyword evidence="1" id="KW-1133">Transmembrane helix</keyword>
<accession>A0ABY7EP49</accession>
<protein>
    <submittedName>
        <fullName evidence="2">Uncharacterized protein</fullName>
    </submittedName>
</protein>
<keyword evidence="1" id="KW-0812">Transmembrane</keyword>
<dbReference type="Proteomes" id="UP001164746">
    <property type="component" value="Chromosome 7"/>
</dbReference>
<evidence type="ECO:0000256" key="1">
    <source>
        <dbReference type="SAM" id="Phobius"/>
    </source>
</evidence>
<proteinExistence type="predicted"/>
<feature type="transmembrane region" description="Helical" evidence="1">
    <location>
        <begin position="27"/>
        <end position="46"/>
    </location>
</feature>
<keyword evidence="1" id="KW-0472">Membrane</keyword>
<evidence type="ECO:0000313" key="2">
    <source>
        <dbReference type="EMBL" id="WAR10832.1"/>
    </source>
</evidence>
<evidence type="ECO:0000313" key="3">
    <source>
        <dbReference type="Proteomes" id="UP001164746"/>
    </source>
</evidence>
<organism evidence="2 3">
    <name type="scientific">Mya arenaria</name>
    <name type="common">Soft-shell clam</name>
    <dbReference type="NCBI Taxonomy" id="6604"/>
    <lineage>
        <taxon>Eukaryota</taxon>
        <taxon>Metazoa</taxon>
        <taxon>Spiralia</taxon>
        <taxon>Lophotrochozoa</taxon>
        <taxon>Mollusca</taxon>
        <taxon>Bivalvia</taxon>
        <taxon>Autobranchia</taxon>
        <taxon>Heteroconchia</taxon>
        <taxon>Euheterodonta</taxon>
        <taxon>Imparidentia</taxon>
        <taxon>Neoheterodontei</taxon>
        <taxon>Myida</taxon>
        <taxon>Myoidea</taxon>
        <taxon>Myidae</taxon>
        <taxon>Mya</taxon>
    </lineage>
</organism>
<keyword evidence="3" id="KW-1185">Reference proteome</keyword>
<dbReference type="EMBL" id="CP111018">
    <property type="protein sequence ID" value="WAR10832.1"/>
    <property type="molecule type" value="Genomic_DNA"/>
</dbReference>
<name>A0ABY7EP49_MYAAR</name>